<dbReference type="GO" id="GO:0008718">
    <property type="term" value="F:D-amino-acid dehydrogenase activity"/>
    <property type="evidence" value="ECO:0007669"/>
    <property type="project" value="TreeGrafter"/>
</dbReference>
<dbReference type="InterPro" id="IPR036188">
    <property type="entry name" value="FAD/NAD-bd_sf"/>
</dbReference>
<dbReference type="Pfam" id="PF01266">
    <property type="entry name" value="DAO"/>
    <property type="match status" value="1"/>
</dbReference>
<dbReference type="GO" id="GO:0055130">
    <property type="term" value="P:D-alanine catabolic process"/>
    <property type="evidence" value="ECO:0007669"/>
    <property type="project" value="TreeGrafter"/>
</dbReference>
<feature type="domain" description="FAD dependent oxidoreductase" evidence="3">
    <location>
        <begin position="51"/>
        <end position="443"/>
    </location>
</feature>
<dbReference type="Proteomes" id="UP000183529">
    <property type="component" value="Unassembled WGS sequence"/>
</dbReference>
<protein>
    <submittedName>
        <fullName evidence="4">Glycine/D-amino acid oxidase</fullName>
    </submittedName>
</protein>
<dbReference type="GO" id="GO:0005886">
    <property type="term" value="C:plasma membrane"/>
    <property type="evidence" value="ECO:0007669"/>
    <property type="project" value="TreeGrafter"/>
</dbReference>
<dbReference type="PANTHER" id="PTHR13847:SF280">
    <property type="entry name" value="D-AMINO ACID DEHYDROGENASE"/>
    <property type="match status" value="1"/>
</dbReference>
<comment type="similarity">
    <text evidence="1">Belongs to the DadA oxidoreductase family.</text>
</comment>
<evidence type="ECO:0000313" key="4">
    <source>
        <dbReference type="EMBL" id="SEJ56912.1"/>
    </source>
</evidence>
<evidence type="ECO:0000256" key="1">
    <source>
        <dbReference type="ARBA" id="ARBA00009410"/>
    </source>
</evidence>
<dbReference type="AlphaFoldDB" id="A0A1A5X4I1"/>
<proteinExistence type="inferred from homology"/>
<reference evidence="4 5" key="1">
    <citation type="submission" date="2016-10" db="EMBL/GenBank/DDBJ databases">
        <authorList>
            <person name="Varghese N."/>
            <person name="Submissions S."/>
        </authorList>
    </citation>
    <scope>NUCLEOTIDE SEQUENCE [LARGE SCALE GENOMIC DNA]</scope>
    <source>
        <strain evidence="4 5">LMG 22274</strain>
    </source>
</reference>
<evidence type="ECO:0000313" key="5">
    <source>
        <dbReference type="Proteomes" id="UP000183529"/>
    </source>
</evidence>
<evidence type="ECO:0000256" key="2">
    <source>
        <dbReference type="ARBA" id="ARBA00023002"/>
    </source>
</evidence>
<evidence type="ECO:0000259" key="3">
    <source>
        <dbReference type="Pfam" id="PF01266"/>
    </source>
</evidence>
<dbReference type="EMBL" id="FNZM01000006">
    <property type="protein sequence ID" value="SEJ56912.1"/>
    <property type="molecule type" value="Genomic_DNA"/>
</dbReference>
<dbReference type="InterPro" id="IPR006076">
    <property type="entry name" value="FAD-dep_OxRdtase"/>
</dbReference>
<comment type="caution">
    <text evidence="4">The sequence shown here is derived from an EMBL/GenBank/DDBJ whole genome shotgun (WGS) entry which is preliminary data.</text>
</comment>
<accession>A0A1A5X4I1</accession>
<gene>
    <name evidence="4" type="ORF">SAMN05216550_10616</name>
</gene>
<dbReference type="GO" id="GO:0005737">
    <property type="term" value="C:cytoplasm"/>
    <property type="evidence" value="ECO:0007669"/>
    <property type="project" value="TreeGrafter"/>
</dbReference>
<dbReference type="Gene3D" id="3.50.50.60">
    <property type="entry name" value="FAD/NAD(P)-binding domain"/>
    <property type="match status" value="2"/>
</dbReference>
<organism evidence="4 5">
    <name type="scientific">Paraburkholderia tropica</name>
    <dbReference type="NCBI Taxonomy" id="92647"/>
    <lineage>
        <taxon>Bacteria</taxon>
        <taxon>Pseudomonadati</taxon>
        <taxon>Pseudomonadota</taxon>
        <taxon>Betaproteobacteria</taxon>
        <taxon>Burkholderiales</taxon>
        <taxon>Burkholderiaceae</taxon>
        <taxon>Paraburkholderia</taxon>
    </lineage>
</organism>
<dbReference type="PANTHER" id="PTHR13847">
    <property type="entry name" value="SARCOSINE DEHYDROGENASE-RELATED"/>
    <property type="match status" value="1"/>
</dbReference>
<sequence>MHPPSAFILLAPETTTDKDGGAARAIVDKEDQMGPYVDAVPSAEVLPARADVVIVGGGVIGVSAAWHLVSQGLSVVLCEKGHIAGEQSSRNWGWCRQAGRDMREMPLITESMRHWRGMAEAVGADVGYHECGVLYIGANEEDEAGFQQWFDDASGYDTGARMVRGAELAKLMPGASRAYRAGLFVPTDGRAEPQRAVPAMARAAQARGATLIAHCSVRALERSAGRVSGVVTSRGRIACDAVILAGGAWSSLFCANEGVRLPQLKVLGTVLRTSPVENGPPTCGWLGDIGYRKRADGGYTIGYSGHRYTPVSPEGFKYLREYTPLLKQNWRTIRPRFDSAAWREFRDRPGWNAEQTSPFERTRTMDPQPSQRGVQAAMDSMRRLYPAFNDARIVQEWACYMDVTPDIIPYIGPAASVPGLTVATGFSGHGFGIGPAAGRAAADVATGRNAGIDLAPFSLDRFAPGMPIVPGGEI</sequence>
<name>A0A1A5X4I1_9BURK</name>
<keyword evidence="2" id="KW-0560">Oxidoreductase</keyword>
<dbReference type="SUPFAM" id="SSF51905">
    <property type="entry name" value="FAD/NAD(P)-binding domain"/>
    <property type="match status" value="1"/>
</dbReference>
<dbReference type="Gene3D" id="3.30.9.10">
    <property type="entry name" value="D-Amino Acid Oxidase, subunit A, domain 2"/>
    <property type="match status" value="2"/>
</dbReference>